<evidence type="ECO:0000259" key="8">
    <source>
        <dbReference type="SMART" id="SM01403"/>
    </source>
</evidence>
<evidence type="ECO:0000313" key="9">
    <source>
        <dbReference type="EMBL" id="KKY29255.1"/>
    </source>
</evidence>
<dbReference type="AlphaFoldDB" id="A0A0G2HLR2"/>
<dbReference type="GO" id="GO:1990904">
    <property type="term" value="C:ribonucleoprotein complex"/>
    <property type="evidence" value="ECO:0007669"/>
    <property type="project" value="UniProtKB-KW"/>
</dbReference>
<accession>A0A0G2HLR2</accession>
<proteinExistence type="inferred from homology"/>
<evidence type="ECO:0000313" key="10">
    <source>
        <dbReference type="Proteomes" id="UP000053317"/>
    </source>
</evidence>
<dbReference type="Proteomes" id="UP000053317">
    <property type="component" value="Unassembled WGS sequence"/>
</dbReference>
<dbReference type="Gene3D" id="3.30.70.600">
    <property type="entry name" value="Ribosomal protein S10 domain"/>
    <property type="match status" value="1"/>
</dbReference>
<dbReference type="InterPro" id="IPR036838">
    <property type="entry name" value="Ribosomal_uS10_dom_sf"/>
</dbReference>
<protein>
    <recommendedName>
        <fullName evidence="4">Small ribosomal subunit protein uS10m</fullName>
    </recommendedName>
    <alternativeName>
        <fullName evidence="5">37S ribosomal protein S10, mitochondrial</fullName>
    </alternativeName>
    <alternativeName>
        <fullName evidence="6">Mitochondrial ribosomal small subunit protein 10</fullName>
    </alternativeName>
</protein>
<evidence type="ECO:0000256" key="6">
    <source>
        <dbReference type="ARBA" id="ARBA00078476"/>
    </source>
</evidence>
<dbReference type="FunFam" id="3.30.70.600:FF:000003">
    <property type="entry name" value="30S ribosomal protein S10"/>
    <property type="match status" value="1"/>
</dbReference>
<gene>
    <name evidence="9" type="ORF">UCRPC4_g00046</name>
</gene>
<keyword evidence="2 9" id="KW-0689">Ribosomal protein</keyword>
<name>A0A0G2HLR2_PHACM</name>
<dbReference type="SUPFAM" id="SSF54999">
    <property type="entry name" value="Ribosomal protein S10"/>
    <property type="match status" value="1"/>
</dbReference>
<dbReference type="HAMAP" id="MF_00508">
    <property type="entry name" value="Ribosomal_uS10"/>
    <property type="match status" value="1"/>
</dbReference>
<evidence type="ECO:0000256" key="1">
    <source>
        <dbReference type="ARBA" id="ARBA00007102"/>
    </source>
</evidence>
<evidence type="ECO:0000256" key="3">
    <source>
        <dbReference type="ARBA" id="ARBA00023274"/>
    </source>
</evidence>
<dbReference type="InterPro" id="IPR027486">
    <property type="entry name" value="Ribosomal_uS10_dom"/>
</dbReference>
<dbReference type="EMBL" id="LCWF01000001">
    <property type="protein sequence ID" value="KKY29255.1"/>
    <property type="molecule type" value="Genomic_DNA"/>
</dbReference>
<evidence type="ECO:0000256" key="7">
    <source>
        <dbReference type="SAM" id="MobiDB-lite"/>
    </source>
</evidence>
<keyword evidence="3" id="KW-0687">Ribonucleoprotein</keyword>
<comment type="similarity">
    <text evidence="1">Belongs to the universal ribosomal protein uS10 family.</text>
</comment>
<evidence type="ECO:0000256" key="4">
    <source>
        <dbReference type="ARBA" id="ARBA00035261"/>
    </source>
</evidence>
<dbReference type="InterPro" id="IPR001848">
    <property type="entry name" value="Ribosomal_uS10"/>
</dbReference>
<keyword evidence="10" id="KW-1185">Reference proteome</keyword>
<feature type="compositionally biased region" description="Low complexity" evidence="7">
    <location>
        <begin position="45"/>
        <end position="55"/>
    </location>
</feature>
<sequence length="249" mass="28323">MYFPDHRLQVSNAPRSYLFSRARAYATASEETSGTITQSPEQRNASAPSATPSEAEPVEPRMPRSVQAAYLKPLKRKPIHGVPSCDLQLRSFSVRNLELMTDFAMRAAYYLDLPASGPVPLPRKEERWTVIRSNFAHKKSQENFNRITLRRLIQIQDGHPEVVQTWLAYIRKHAYHGVGMKANVWDYEPLGVGKNMDEKAADLEQQLEKKLALFGSNTESKHSALQIIRNLKHVQPGMPLSETREQSRS</sequence>
<comment type="caution">
    <text evidence="9">The sequence shown here is derived from an EMBL/GenBank/DDBJ whole genome shotgun (WGS) entry which is preliminary data.</text>
</comment>
<dbReference type="PANTHER" id="PTHR11700">
    <property type="entry name" value="30S RIBOSOMAL PROTEIN S10 FAMILY MEMBER"/>
    <property type="match status" value="1"/>
</dbReference>
<feature type="region of interest" description="Disordered" evidence="7">
    <location>
        <begin position="29"/>
        <end position="63"/>
    </location>
</feature>
<dbReference type="GO" id="GO:0006412">
    <property type="term" value="P:translation"/>
    <property type="evidence" value="ECO:0007669"/>
    <property type="project" value="InterPro"/>
</dbReference>
<evidence type="ECO:0000256" key="5">
    <source>
        <dbReference type="ARBA" id="ARBA00042916"/>
    </source>
</evidence>
<dbReference type="GO" id="GO:0005840">
    <property type="term" value="C:ribosome"/>
    <property type="evidence" value="ECO:0007669"/>
    <property type="project" value="UniProtKB-KW"/>
</dbReference>
<feature type="compositionally biased region" description="Polar residues" evidence="7">
    <location>
        <begin position="29"/>
        <end position="44"/>
    </location>
</feature>
<reference evidence="9 10" key="1">
    <citation type="submission" date="2015-05" db="EMBL/GenBank/DDBJ databases">
        <title>Distinctive expansion of gene families associated with plant cell wall degradation and secondary metabolism in the genomes of grapevine trunk pathogens.</title>
        <authorList>
            <person name="Lawrence D.P."/>
            <person name="Travadon R."/>
            <person name="Rolshausen P.E."/>
            <person name="Baumgartner K."/>
        </authorList>
    </citation>
    <scope>NUCLEOTIDE SEQUENCE [LARGE SCALE GENOMIC DNA]</scope>
    <source>
        <strain evidence="9">UCRPC4</strain>
    </source>
</reference>
<dbReference type="OrthoDB" id="366214at2759"/>
<dbReference type="SMART" id="SM01403">
    <property type="entry name" value="Ribosomal_S10"/>
    <property type="match status" value="1"/>
</dbReference>
<dbReference type="Pfam" id="PF00338">
    <property type="entry name" value="Ribosomal_S10"/>
    <property type="match status" value="1"/>
</dbReference>
<organism evidence="9 10">
    <name type="scientific">Phaeomoniella chlamydospora</name>
    <name type="common">Phaeoacremonium chlamydosporum</name>
    <dbReference type="NCBI Taxonomy" id="158046"/>
    <lineage>
        <taxon>Eukaryota</taxon>
        <taxon>Fungi</taxon>
        <taxon>Dikarya</taxon>
        <taxon>Ascomycota</taxon>
        <taxon>Pezizomycotina</taxon>
        <taxon>Eurotiomycetes</taxon>
        <taxon>Chaetothyriomycetidae</taxon>
        <taxon>Phaeomoniellales</taxon>
        <taxon>Phaeomoniellaceae</taxon>
        <taxon>Phaeomoniella</taxon>
    </lineage>
</organism>
<feature type="domain" description="Small ribosomal subunit protein uS10" evidence="8">
    <location>
        <begin position="86"/>
        <end position="183"/>
    </location>
</feature>
<reference evidence="9 10" key="2">
    <citation type="submission" date="2015-05" db="EMBL/GenBank/DDBJ databases">
        <authorList>
            <person name="Morales-Cruz A."/>
            <person name="Amrine K.C."/>
            <person name="Cantu D."/>
        </authorList>
    </citation>
    <scope>NUCLEOTIDE SEQUENCE [LARGE SCALE GENOMIC DNA]</scope>
    <source>
        <strain evidence="9">UCRPC4</strain>
    </source>
</reference>
<evidence type="ECO:0000256" key="2">
    <source>
        <dbReference type="ARBA" id="ARBA00022980"/>
    </source>
</evidence>
<dbReference type="GO" id="GO:0003735">
    <property type="term" value="F:structural constituent of ribosome"/>
    <property type="evidence" value="ECO:0007669"/>
    <property type="project" value="InterPro"/>
</dbReference>